<dbReference type="GeneID" id="43603098"/>
<evidence type="ECO:0000313" key="2">
    <source>
        <dbReference type="EMBL" id="RDL30371.1"/>
    </source>
</evidence>
<dbReference type="AlphaFoldDB" id="A0A370T9Q5"/>
<protein>
    <submittedName>
        <fullName evidence="2">Uncharacterized protein</fullName>
    </submittedName>
</protein>
<proteinExistence type="predicted"/>
<dbReference type="EMBL" id="NPIC01000015">
    <property type="protein sequence ID" value="RDL30371.1"/>
    <property type="molecule type" value="Genomic_DNA"/>
</dbReference>
<feature type="region of interest" description="Disordered" evidence="1">
    <location>
        <begin position="162"/>
        <end position="184"/>
    </location>
</feature>
<feature type="compositionally biased region" description="Low complexity" evidence="1">
    <location>
        <begin position="1"/>
        <end position="12"/>
    </location>
</feature>
<dbReference type="OrthoDB" id="5370011at2759"/>
<organism evidence="2 3">
    <name type="scientific">Venustampulla echinocandica</name>
    <dbReference type="NCBI Taxonomy" id="2656787"/>
    <lineage>
        <taxon>Eukaryota</taxon>
        <taxon>Fungi</taxon>
        <taxon>Dikarya</taxon>
        <taxon>Ascomycota</taxon>
        <taxon>Pezizomycotina</taxon>
        <taxon>Leotiomycetes</taxon>
        <taxon>Helotiales</taxon>
        <taxon>Pleuroascaceae</taxon>
        <taxon>Venustampulla</taxon>
    </lineage>
</organism>
<dbReference type="RefSeq" id="XP_031864896.1">
    <property type="nucleotide sequence ID" value="XM_032018872.1"/>
</dbReference>
<name>A0A370T9Q5_9HELO</name>
<evidence type="ECO:0000256" key="1">
    <source>
        <dbReference type="SAM" id="MobiDB-lite"/>
    </source>
</evidence>
<comment type="caution">
    <text evidence="2">The sequence shown here is derived from an EMBL/GenBank/DDBJ whole genome shotgun (WGS) entry which is preliminary data.</text>
</comment>
<sequence length="363" mass="39646">MSSSAKAGPSAPAEKKPPNSLVMRMKSVLQRKDGSKRLSFLRLAGASGESSSAGLSTPATSAVATPPVAVEEVNVSPEVPQPKRIFRSDVLAERARKLGERFQVNIEPYEVLGPSTDREVYRVEKPVRMRVHRSCHRCSTVFGGNRTCTSCEHTRCTKCPRFPPKKPEGKGKEKQPKPLSEPVGGIEVDHYWNLADGLTMTLTKPNPRPGGQPLVRKKPVQRVRRTCCGCTTTYQANSKICTGCSHVRCVDCPRDPAKKKNYPNGYPGDAPSSDTSKPVKYTCHLCTKAYPPVPHPDSDEGKAQGPGTKPACVRCGHERCERCPRAAPRKVEPDPDPEIMRMIEAKLAELNIDTARSSAAAVR</sequence>
<dbReference type="Proteomes" id="UP000254866">
    <property type="component" value="Unassembled WGS sequence"/>
</dbReference>
<feature type="region of interest" description="Disordered" evidence="1">
    <location>
        <begin position="1"/>
        <end position="33"/>
    </location>
</feature>
<reference evidence="2 3" key="1">
    <citation type="journal article" date="2018" name="IMA Fungus">
        <title>IMA Genome-F 9: Draft genome sequence of Annulohypoxylon stygium, Aspergillus mulundensis, Berkeleyomyces basicola (syn. Thielaviopsis basicola), Ceratocystis smalleyi, two Cercospora beticola strains, Coleophoma cylindrospora, Fusarium fracticaudum, Phialophora cf. hyalina, and Morchella septimelata.</title>
        <authorList>
            <person name="Wingfield B.D."/>
            <person name="Bills G.F."/>
            <person name="Dong Y."/>
            <person name="Huang W."/>
            <person name="Nel W.J."/>
            <person name="Swalarsk-Parry B.S."/>
            <person name="Vaghefi N."/>
            <person name="Wilken P.M."/>
            <person name="An Z."/>
            <person name="de Beer Z.W."/>
            <person name="De Vos L."/>
            <person name="Chen L."/>
            <person name="Duong T.A."/>
            <person name="Gao Y."/>
            <person name="Hammerbacher A."/>
            <person name="Kikkert J.R."/>
            <person name="Li Y."/>
            <person name="Li H."/>
            <person name="Li K."/>
            <person name="Li Q."/>
            <person name="Liu X."/>
            <person name="Ma X."/>
            <person name="Naidoo K."/>
            <person name="Pethybridge S.J."/>
            <person name="Sun J."/>
            <person name="Steenkamp E.T."/>
            <person name="van der Nest M.A."/>
            <person name="van Wyk S."/>
            <person name="Wingfield M.J."/>
            <person name="Xiong C."/>
            <person name="Yue Q."/>
            <person name="Zhang X."/>
        </authorList>
    </citation>
    <scope>NUCLEOTIDE SEQUENCE [LARGE SCALE GENOMIC DNA]</scope>
    <source>
        <strain evidence="2 3">BP 5553</strain>
    </source>
</reference>
<feature type="compositionally biased region" description="Basic and acidic residues" evidence="1">
    <location>
        <begin position="165"/>
        <end position="176"/>
    </location>
</feature>
<gene>
    <name evidence="2" type="ORF">BP5553_10249</name>
</gene>
<accession>A0A370T9Q5</accession>
<evidence type="ECO:0000313" key="3">
    <source>
        <dbReference type="Proteomes" id="UP000254866"/>
    </source>
</evidence>
<keyword evidence="3" id="KW-1185">Reference proteome</keyword>